<feature type="region of interest" description="Disordered" evidence="1">
    <location>
        <begin position="1"/>
        <end position="24"/>
    </location>
</feature>
<organism evidence="3 4">
    <name type="scientific">Nostoc cycadae WK-1</name>
    <dbReference type="NCBI Taxonomy" id="1861711"/>
    <lineage>
        <taxon>Bacteria</taxon>
        <taxon>Bacillati</taxon>
        <taxon>Cyanobacteriota</taxon>
        <taxon>Cyanophyceae</taxon>
        <taxon>Nostocales</taxon>
        <taxon>Nostocaceae</taxon>
        <taxon>Nostoc</taxon>
    </lineage>
</organism>
<feature type="domain" description="Nitrogenase/oxidoreductase component 1" evidence="2">
    <location>
        <begin position="37"/>
        <end position="429"/>
    </location>
</feature>
<feature type="compositionally biased region" description="Polar residues" evidence="1">
    <location>
        <begin position="1"/>
        <end position="17"/>
    </location>
</feature>
<dbReference type="InterPro" id="IPR049939">
    <property type="entry name" value="NifE-like"/>
</dbReference>
<dbReference type="EMBL" id="BDGE01000023">
    <property type="protein sequence ID" value="GBE91622.1"/>
    <property type="molecule type" value="Genomic_DNA"/>
</dbReference>
<protein>
    <submittedName>
        <fullName evidence="3">Nitrogenase molybdenum-iron cofactor biosynthesis protein NifE</fullName>
    </submittedName>
</protein>
<evidence type="ECO:0000313" key="3">
    <source>
        <dbReference type="EMBL" id="GBE91622.1"/>
    </source>
</evidence>
<reference evidence="4" key="1">
    <citation type="journal article" date="2018" name="Genome Announc.">
        <title>Draft Genome Sequence of the Nitrogen-Fixing and Hormogonia-Inducing Cyanobacterium Nostoc cycadae Strain WK-1, Isolated from the Coralloid Roots of Cycas revoluta.</title>
        <authorList>
            <person name="Kanesaki Y."/>
            <person name="Hirose M."/>
            <person name="Hirose Y."/>
            <person name="Fujisawa T."/>
            <person name="Nakamura Y."/>
            <person name="Watanabe S."/>
            <person name="Matsunaga S."/>
            <person name="Uchida H."/>
            <person name="Murakami A."/>
        </authorList>
    </citation>
    <scope>NUCLEOTIDE SEQUENCE [LARGE SCALE GENOMIC DNA]</scope>
    <source>
        <strain evidence="4">WK-1</strain>
    </source>
</reference>
<dbReference type="PANTHER" id="PTHR42956">
    <property type="entry name" value="NITROGENASE IRON-MOLYBDENUM COFACTOR BIOSYNTHESIS PROTEIN NIFE"/>
    <property type="match status" value="1"/>
</dbReference>
<dbReference type="InterPro" id="IPR000510">
    <property type="entry name" value="Nase/OxRdtase_comp1"/>
</dbReference>
<dbReference type="Proteomes" id="UP000236527">
    <property type="component" value="Unassembled WGS sequence"/>
</dbReference>
<dbReference type="RefSeq" id="WP_103124221.1">
    <property type="nucleotide sequence ID" value="NZ_DF978424.1"/>
</dbReference>
<dbReference type="Gene3D" id="3.40.50.12380">
    <property type="entry name" value="Nitrogenase MoFe cofactor biosynthesis protein NifE, C-terminal"/>
    <property type="match status" value="1"/>
</dbReference>
<dbReference type="AlphaFoldDB" id="A0A2H6LEH2"/>
<gene>
    <name evidence="3" type="ORF">NCWK1_1347</name>
</gene>
<comment type="caution">
    <text evidence="3">The sequence shown here is derived from an EMBL/GenBank/DDBJ whole genome shotgun (WGS) entry which is preliminary data.</text>
</comment>
<keyword evidence="4" id="KW-1185">Reference proteome</keyword>
<evidence type="ECO:0000313" key="4">
    <source>
        <dbReference type="Proteomes" id="UP000236527"/>
    </source>
</evidence>
<dbReference type="Pfam" id="PF00148">
    <property type="entry name" value="Oxidored_nitro"/>
    <property type="match status" value="1"/>
</dbReference>
<dbReference type="Gene3D" id="3.40.50.1980">
    <property type="entry name" value="Nitrogenase molybdenum iron protein domain"/>
    <property type="match status" value="1"/>
</dbReference>
<proteinExistence type="predicted"/>
<name>A0A2H6LEH2_9NOSO</name>
<dbReference type="SUPFAM" id="SSF53807">
    <property type="entry name" value="Helical backbone' metal receptor"/>
    <property type="match status" value="1"/>
</dbReference>
<dbReference type="PANTHER" id="PTHR42956:SF1">
    <property type="entry name" value="NITROGENASE IRON-MOLYBDENUM COFACTOR BIOSYNTHESIS PROTEIN NIFE"/>
    <property type="match status" value="1"/>
</dbReference>
<evidence type="ECO:0000259" key="2">
    <source>
        <dbReference type="Pfam" id="PF00148"/>
    </source>
</evidence>
<accession>A0A2H6LEH2</accession>
<evidence type="ECO:0000256" key="1">
    <source>
        <dbReference type="SAM" id="MobiDB-lite"/>
    </source>
</evidence>
<sequence length="447" mass="50285">MKINQENTSRNPHNSMPDNEDRFGMQVPSALDAHEDCAFDGAMLTLVPIIDAAHLIHGPSGCINNAWGNNSNLSSDFRLHKIRFTTDMEESDIIFGGAKKLQKAIIQLVRRYQPSAVFVYSTCVSALIGDDIHGACKDAYEQIGIPIIPVDSPGFAGRKNLGIRLAGETLIEHVIGTAEPEFTTPYDINIISEYNMAGAVSNILPLLEKLGIRVLAKITGDSHYKEICYAHRAKLNVLIPSQIMLKFVKKMQHKFDIPYIEVPMYGVDDITQLLKSIATKLGSPELEERIENLINEEVNNLSEKLNFYKLQLQDKTVMIDIADFGSWIMIESANNLGMKVIPLSCRKLNQEDKNRLKQWLDRDEVVLANERLEEIIPIINENQVDLLIASDRLKSLTFQAKIPFLNINSELYAGYAGVLAAAREIYTTIYSPVWQQVRKSAPWEEIE</sequence>
<dbReference type="GO" id="GO:0016491">
    <property type="term" value="F:oxidoreductase activity"/>
    <property type="evidence" value="ECO:0007669"/>
    <property type="project" value="InterPro"/>
</dbReference>